<dbReference type="InterPro" id="IPR036010">
    <property type="entry name" value="2Fe-2S_ferredoxin-like_sf"/>
</dbReference>
<feature type="domain" description="FAD-binding FR-type" evidence="9">
    <location>
        <begin position="25"/>
        <end position="126"/>
    </location>
</feature>
<dbReference type="Proteomes" id="UP001185922">
    <property type="component" value="Unassembled WGS sequence"/>
</dbReference>
<dbReference type="InterPro" id="IPR054582">
    <property type="entry name" value="DmmA-like_N"/>
</dbReference>
<dbReference type="GO" id="GO:0046872">
    <property type="term" value="F:metal ion binding"/>
    <property type="evidence" value="ECO:0007669"/>
    <property type="project" value="UniProtKB-KW"/>
</dbReference>
<dbReference type="Gene3D" id="3.40.50.80">
    <property type="entry name" value="Nucleotide-binding domain of ferredoxin-NADP reductase (FNR) module"/>
    <property type="match status" value="1"/>
</dbReference>
<reference evidence="11 12" key="1">
    <citation type="submission" date="2023-10" db="EMBL/GenBank/DDBJ databases">
        <title>Development of a sustainable strategy for remediation of hydrocarbon-contaminated territories based on the waste exchange concept.</title>
        <authorList>
            <person name="Krivoruchko A."/>
        </authorList>
    </citation>
    <scope>NUCLEOTIDE SEQUENCE</scope>
    <source>
        <strain evidence="10 12">IEGM 1266</strain>
        <strain evidence="11">IEGM 1279</strain>
    </source>
</reference>
<evidence type="ECO:0000256" key="4">
    <source>
        <dbReference type="ARBA" id="ARBA00022723"/>
    </source>
</evidence>
<dbReference type="InterPro" id="IPR039261">
    <property type="entry name" value="FNR_nucleotide-bd"/>
</dbReference>
<comment type="cofactor">
    <cofactor evidence="1">
        <name>FAD</name>
        <dbReference type="ChEBI" id="CHEBI:57692"/>
    </cofactor>
</comment>
<keyword evidence="7" id="KW-0411">Iron-sulfur</keyword>
<dbReference type="CDD" id="cd06185">
    <property type="entry name" value="PDR_like"/>
    <property type="match status" value="1"/>
</dbReference>
<feature type="domain" description="2Fe-2S ferredoxin-type" evidence="8">
    <location>
        <begin position="251"/>
        <end position="337"/>
    </location>
</feature>
<dbReference type="InterPro" id="IPR017938">
    <property type="entry name" value="Riboflavin_synthase-like_b-brl"/>
</dbReference>
<sequence length="337" mass="35600">MSITVAEPDSADVGAASTNRRADRAVTMQLVVTSIDTTVAGIRGITLAHPDGRSLPGFIPGSHLVVHAGENTNAYSLTGDGTHPTHYSISVLEVADGKGGSRWLHEVLAVGDLLTVGLPRSAFAPIARARKHLLVAGGIGITPMLSHLRAAVRWGRDIQLLYVFRKDAAAHVADVAALARARAELFTDRVSFIERLDEALRAQPVGTHLYVCGPSAMIDAVVDAAAQAGWPDSRIHFERFGIDALDAGDPFRVDLVESGRSIDVPSGTSMLEALEQVGVEVPNLCRQGVCGECRIPLAGGSPIHRDLYLSAEEKDAGDAIMPCVSRAADGCTLEVPL</sequence>
<name>A0AAE4UA05_9ACTN</name>
<dbReference type="EC" id="1.-.-.-" evidence="11"/>
<dbReference type="Pfam" id="PF00111">
    <property type="entry name" value="Fer2"/>
    <property type="match status" value="1"/>
</dbReference>
<dbReference type="SUPFAM" id="SSF52343">
    <property type="entry name" value="Ferredoxin reductase-like, C-terminal NADP-linked domain"/>
    <property type="match status" value="1"/>
</dbReference>
<dbReference type="EMBL" id="JAWLKI010000006">
    <property type="protein sequence ID" value="MDV6307256.1"/>
    <property type="molecule type" value="Genomic_DNA"/>
</dbReference>
<keyword evidence="2" id="KW-0285">Flavoprotein</keyword>
<dbReference type="PANTHER" id="PTHR47354">
    <property type="entry name" value="NADH OXIDOREDUCTASE HCR"/>
    <property type="match status" value="1"/>
</dbReference>
<dbReference type="InterPro" id="IPR001041">
    <property type="entry name" value="2Fe-2S_ferredoxin-type"/>
</dbReference>
<evidence type="ECO:0000259" key="8">
    <source>
        <dbReference type="PROSITE" id="PS51085"/>
    </source>
</evidence>
<evidence type="ECO:0000256" key="2">
    <source>
        <dbReference type="ARBA" id="ARBA00022630"/>
    </source>
</evidence>
<dbReference type="SUPFAM" id="SSF54292">
    <property type="entry name" value="2Fe-2S ferredoxin-like"/>
    <property type="match status" value="1"/>
</dbReference>
<dbReference type="GO" id="GO:0016491">
    <property type="term" value="F:oxidoreductase activity"/>
    <property type="evidence" value="ECO:0007669"/>
    <property type="project" value="UniProtKB-KW"/>
</dbReference>
<keyword evidence="4" id="KW-0479">Metal-binding</keyword>
<evidence type="ECO:0000256" key="1">
    <source>
        <dbReference type="ARBA" id="ARBA00001974"/>
    </source>
</evidence>
<evidence type="ECO:0000313" key="13">
    <source>
        <dbReference type="Proteomes" id="UP001185922"/>
    </source>
</evidence>
<evidence type="ECO:0000259" key="9">
    <source>
        <dbReference type="PROSITE" id="PS51384"/>
    </source>
</evidence>
<dbReference type="PROSITE" id="PS51384">
    <property type="entry name" value="FAD_FR"/>
    <property type="match status" value="1"/>
</dbReference>
<keyword evidence="5 11" id="KW-0560">Oxidoreductase</keyword>
<evidence type="ECO:0000256" key="6">
    <source>
        <dbReference type="ARBA" id="ARBA00023004"/>
    </source>
</evidence>
<comment type="caution">
    <text evidence="11">The sequence shown here is derived from an EMBL/GenBank/DDBJ whole genome shotgun (WGS) entry which is preliminary data.</text>
</comment>
<dbReference type="SUPFAM" id="SSF63380">
    <property type="entry name" value="Riboflavin synthase domain-like"/>
    <property type="match status" value="1"/>
</dbReference>
<accession>A0AAE4UA05</accession>
<dbReference type="EMBL" id="JAWLKH010000013">
    <property type="protein sequence ID" value="MDV6312888.1"/>
    <property type="molecule type" value="Genomic_DNA"/>
</dbReference>
<evidence type="ECO:0000256" key="3">
    <source>
        <dbReference type="ARBA" id="ARBA00022714"/>
    </source>
</evidence>
<dbReference type="InterPro" id="IPR050415">
    <property type="entry name" value="MRET"/>
</dbReference>
<evidence type="ECO:0000256" key="5">
    <source>
        <dbReference type="ARBA" id="ARBA00023002"/>
    </source>
</evidence>
<keyword evidence="3" id="KW-0001">2Fe-2S</keyword>
<evidence type="ECO:0000313" key="11">
    <source>
        <dbReference type="EMBL" id="MDV6312888.1"/>
    </source>
</evidence>
<dbReference type="PROSITE" id="PS51085">
    <property type="entry name" value="2FE2S_FER_2"/>
    <property type="match status" value="1"/>
</dbReference>
<dbReference type="GO" id="GO:0051537">
    <property type="term" value="F:2 iron, 2 sulfur cluster binding"/>
    <property type="evidence" value="ECO:0007669"/>
    <property type="project" value="UniProtKB-KW"/>
</dbReference>
<organism evidence="11 13">
    <name type="scientific">Gordonia amicalis</name>
    <dbReference type="NCBI Taxonomy" id="89053"/>
    <lineage>
        <taxon>Bacteria</taxon>
        <taxon>Bacillati</taxon>
        <taxon>Actinomycetota</taxon>
        <taxon>Actinomycetes</taxon>
        <taxon>Mycobacteriales</taxon>
        <taxon>Gordoniaceae</taxon>
        <taxon>Gordonia</taxon>
    </lineage>
</organism>
<dbReference type="PANTHER" id="PTHR47354:SF1">
    <property type="entry name" value="CARNITINE MONOOXYGENASE REDUCTASE SUBUNIT"/>
    <property type="match status" value="1"/>
</dbReference>
<dbReference type="Proteomes" id="UP001185779">
    <property type="component" value="Unassembled WGS sequence"/>
</dbReference>
<dbReference type="Gene3D" id="3.10.20.30">
    <property type="match status" value="1"/>
</dbReference>
<dbReference type="InterPro" id="IPR012675">
    <property type="entry name" value="Beta-grasp_dom_sf"/>
</dbReference>
<dbReference type="InterPro" id="IPR017927">
    <property type="entry name" value="FAD-bd_FR_type"/>
</dbReference>
<evidence type="ECO:0000313" key="12">
    <source>
        <dbReference type="Proteomes" id="UP001185779"/>
    </source>
</evidence>
<protein>
    <submittedName>
        <fullName evidence="11">PDR/VanB family oxidoreductase</fullName>
        <ecNumber evidence="11">1.-.-.-</ecNumber>
    </submittedName>
</protein>
<evidence type="ECO:0000256" key="7">
    <source>
        <dbReference type="ARBA" id="ARBA00023014"/>
    </source>
</evidence>
<keyword evidence="6" id="KW-0408">Iron</keyword>
<dbReference type="Pfam" id="PF22290">
    <property type="entry name" value="DmmA-like_N"/>
    <property type="match status" value="1"/>
</dbReference>
<dbReference type="CDD" id="cd00207">
    <property type="entry name" value="fer2"/>
    <property type="match status" value="1"/>
</dbReference>
<dbReference type="Gene3D" id="2.40.30.10">
    <property type="entry name" value="Translation factors"/>
    <property type="match status" value="1"/>
</dbReference>
<gene>
    <name evidence="10" type="ORF">R3P94_07905</name>
    <name evidence="11" type="ORF">R3Q15_13480</name>
</gene>
<proteinExistence type="predicted"/>
<dbReference type="PRINTS" id="PR00409">
    <property type="entry name" value="PHDIOXRDTASE"/>
</dbReference>
<keyword evidence="12" id="KW-1185">Reference proteome</keyword>
<dbReference type="RefSeq" id="WP_096274853.1">
    <property type="nucleotide sequence ID" value="NZ_CP096596.1"/>
</dbReference>
<dbReference type="AlphaFoldDB" id="A0AAE4UA05"/>
<evidence type="ECO:0000313" key="10">
    <source>
        <dbReference type="EMBL" id="MDV6307256.1"/>
    </source>
</evidence>